<name>A0A382CZM2_9ZZZZ</name>
<evidence type="ECO:0000259" key="1">
    <source>
        <dbReference type="Pfam" id="PF04101"/>
    </source>
</evidence>
<feature type="domain" description="Glycosyl transferase family 28 C-terminal" evidence="1">
    <location>
        <begin position="232"/>
        <end position="277"/>
    </location>
</feature>
<evidence type="ECO:0000313" key="2">
    <source>
        <dbReference type="EMBL" id="SVB31252.1"/>
    </source>
</evidence>
<accession>A0A382CZM2</accession>
<dbReference type="SUPFAM" id="SSF53756">
    <property type="entry name" value="UDP-Glycosyltransferase/glycogen phosphorylase"/>
    <property type="match status" value="1"/>
</dbReference>
<dbReference type="GO" id="GO:0016758">
    <property type="term" value="F:hexosyltransferase activity"/>
    <property type="evidence" value="ECO:0007669"/>
    <property type="project" value="InterPro"/>
</dbReference>
<dbReference type="Gene3D" id="3.40.50.2000">
    <property type="entry name" value="Glycogen Phosphorylase B"/>
    <property type="match status" value="1"/>
</dbReference>
<dbReference type="AlphaFoldDB" id="A0A382CZM2"/>
<reference evidence="2" key="1">
    <citation type="submission" date="2018-05" db="EMBL/GenBank/DDBJ databases">
        <authorList>
            <person name="Lanie J.A."/>
            <person name="Ng W.-L."/>
            <person name="Kazmierczak K.M."/>
            <person name="Andrzejewski T.M."/>
            <person name="Davidsen T.M."/>
            <person name="Wayne K.J."/>
            <person name="Tettelin H."/>
            <person name="Glass J.I."/>
            <person name="Rusch D."/>
            <person name="Podicherti R."/>
            <person name="Tsui H.-C.T."/>
            <person name="Winkler M.E."/>
        </authorList>
    </citation>
    <scope>NUCLEOTIDE SEQUENCE</scope>
</reference>
<sequence length="330" mass="37911">MKDNHVILSSNGISSILLKQEFPTLKCIDYPDYAIKYPRNKIMLLPLIALQLPSIIIKLIKEYLQTQKVINDENIDLIISDSRYGVYSEGVPTYFIVHQLHFQLSGVFKFIEFLGEWFNIFMFRRYEEIIIPDIQSDQNLTGDLTHSGKISNHPKLHYLGVFCSVSEMNIKEDIDYLFSVSGPEIQRTLFEEIILDQISHIPGKKVVVLGKPDDKRTYDNIENTEIYSHVNRQKQNELLNRAKFVVCRSGYTTVMELVALKKPALMIPTPGQTEQEYLAYHYQATGIFHIAMQEGLDLSAELNNIQNSAGPCMDHIPVNDTKAIRRLLSK</sequence>
<dbReference type="InterPro" id="IPR007235">
    <property type="entry name" value="Glyco_trans_28_C"/>
</dbReference>
<protein>
    <recommendedName>
        <fullName evidence="1">Glycosyl transferase family 28 C-terminal domain-containing protein</fullName>
    </recommendedName>
</protein>
<organism evidence="2">
    <name type="scientific">marine metagenome</name>
    <dbReference type="NCBI Taxonomy" id="408172"/>
    <lineage>
        <taxon>unclassified sequences</taxon>
        <taxon>metagenomes</taxon>
        <taxon>ecological metagenomes</taxon>
    </lineage>
</organism>
<gene>
    <name evidence="2" type="ORF">METZ01_LOCUS184106</name>
</gene>
<proteinExistence type="predicted"/>
<dbReference type="Pfam" id="PF04101">
    <property type="entry name" value="Glyco_tran_28_C"/>
    <property type="match status" value="1"/>
</dbReference>
<dbReference type="EMBL" id="UINC01036774">
    <property type="protein sequence ID" value="SVB31252.1"/>
    <property type="molecule type" value="Genomic_DNA"/>
</dbReference>